<dbReference type="SMART" id="SM00235">
    <property type="entry name" value="ZnMc"/>
    <property type="match status" value="1"/>
</dbReference>
<keyword evidence="1" id="KW-0862">Zinc</keyword>
<evidence type="ECO:0000259" key="2">
    <source>
        <dbReference type="PROSITE" id="PS51864"/>
    </source>
</evidence>
<dbReference type="CDD" id="cd04280">
    <property type="entry name" value="ZnMc_astacin_like"/>
    <property type="match status" value="1"/>
</dbReference>
<feature type="binding site" evidence="1">
    <location>
        <position position="165"/>
    </location>
    <ligand>
        <name>Zn(2+)</name>
        <dbReference type="ChEBI" id="CHEBI:29105"/>
        <note>catalytic</note>
    </ligand>
</feature>
<dbReference type="InterPro" id="IPR024079">
    <property type="entry name" value="MetalloPept_cat_dom_sf"/>
</dbReference>
<keyword evidence="4" id="KW-1185">Reference proteome</keyword>
<keyword evidence="1" id="KW-0645">Protease</keyword>
<proteinExistence type="predicted"/>
<gene>
    <name evidence="3" type="ORF">IQ16_05596</name>
</gene>
<sequence>MADNAEFVSGTQVKTAFVKIHGAGVRPVLYVEIDGRARAEGCLDLGPTQEVEATSRQIRENAAATVAGFQTFGVGIKELRFRWPDKTVPYTIAPNLPNQNRMTDAIAHWHEKTKIKFVQRTDQDDFVTFRPGSGCSSSVGRQEGQQFVTLGPDCTTGNCIHEIGHTVGLWHEQSRRDRDLFVRVHLENVMPGMEHNFTQHLNDGIDLGTYDYASIMHYPKNAFSKDGSATIEPVFGQTEIGQRLGLSAGDIKAVEELYKAAAT</sequence>
<evidence type="ECO:0000256" key="1">
    <source>
        <dbReference type="PROSITE-ProRule" id="PRU01211"/>
    </source>
</evidence>
<keyword evidence="1" id="KW-0378">Hydrolase</keyword>
<reference evidence="3 4" key="1">
    <citation type="journal article" date="2015" name="Stand. Genomic Sci.">
        <title>Genomic Encyclopedia of Bacterial and Archaeal Type Strains, Phase III: the genomes of soil and plant-associated and newly described type strains.</title>
        <authorList>
            <person name="Whitman W.B."/>
            <person name="Woyke T."/>
            <person name="Klenk H.P."/>
            <person name="Zhou Y."/>
            <person name="Lilburn T.G."/>
            <person name="Beck B.J."/>
            <person name="De Vos P."/>
            <person name="Vandamme P."/>
            <person name="Eisen J.A."/>
            <person name="Garrity G."/>
            <person name="Hugenholtz P."/>
            <person name="Kyrpides N.C."/>
        </authorList>
    </citation>
    <scope>NUCLEOTIDE SEQUENCE [LARGE SCALE GENOMIC DNA]</scope>
    <source>
        <strain evidence="3 4">CGMCC 1.10948</strain>
    </source>
</reference>
<evidence type="ECO:0000313" key="4">
    <source>
        <dbReference type="Proteomes" id="UP000316291"/>
    </source>
</evidence>
<feature type="binding site" evidence="1">
    <location>
        <position position="171"/>
    </location>
    <ligand>
        <name>Zn(2+)</name>
        <dbReference type="ChEBI" id="CHEBI:29105"/>
        <note>catalytic</note>
    </ligand>
</feature>
<dbReference type="GO" id="GO:0006508">
    <property type="term" value="P:proteolysis"/>
    <property type="evidence" value="ECO:0007669"/>
    <property type="project" value="UniProtKB-KW"/>
</dbReference>
<keyword evidence="1" id="KW-0479">Metal-binding</keyword>
<dbReference type="InterPro" id="IPR001506">
    <property type="entry name" value="Peptidase_M12A"/>
</dbReference>
<dbReference type="OrthoDB" id="8455098at2"/>
<protein>
    <submittedName>
        <fullName evidence="3">Astacin (Peptidase family M12A)</fullName>
    </submittedName>
</protein>
<dbReference type="InterPro" id="IPR034035">
    <property type="entry name" value="Astacin-like_dom"/>
</dbReference>
<dbReference type="AlphaFoldDB" id="A0A562R7D1"/>
<dbReference type="EMBL" id="VLLA01000016">
    <property type="protein sequence ID" value="TWI64967.1"/>
    <property type="molecule type" value="Genomic_DNA"/>
</dbReference>
<accession>A0A562R7D1</accession>
<dbReference type="Proteomes" id="UP000316291">
    <property type="component" value="Unassembled WGS sequence"/>
</dbReference>
<keyword evidence="1" id="KW-0482">Metalloprotease</keyword>
<feature type="active site" evidence="1">
    <location>
        <position position="162"/>
    </location>
</feature>
<dbReference type="Pfam" id="PF01400">
    <property type="entry name" value="Astacin"/>
    <property type="match status" value="1"/>
</dbReference>
<name>A0A562R7D1_9BRAD</name>
<feature type="domain" description="Peptidase M12A" evidence="2">
    <location>
        <begin position="74"/>
        <end position="261"/>
    </location>
</feature>
<dbReference type="PANTHER" id="PTHR10127">
    <property type="entry name" value="DISCOIDIN, CUB, EGF, LAMININ , AND ZINC METALLOPROTEASE DOMAIN CONTAINING"/>
    <property type="match status" value="1"/>
</dbReference>
<dbReference type="PRINTS" id="PR00480">
    <property type="entry name" value="ASTACIN"/>
</dbReference>
<comment type="cofactor">
    <cofactor evidence="1">
        <name>Zn(2+)</name>
        <dbReference type="ChEBI" id="CHEBI:29105"/>
    </cofactor>
    <text evidence="1">Binds 1 zinc ion per subunit.</text>
</comment>
<dbReference type="PANTHER" id="PTHR10127:SF850">
    <property type="entry name" value="METALLOENDOPEPTIDASE"/>
    <property type="match status" value="1"/>
</dbReference>
<dbReference type="GO" id="GO:0008270">
    <property type="term" value="F:zinc ion binding"/>
    <property type="evidence" value="ECO:0007669"/>
    <property type="project" value="UniProtKB-UniRule"/>
</dbReference>
<comment type="caution">
    <text evidence="1">Lacks conserved residue(s) required for the propagation of feature annotation.</text>
</comment>
<comment type="caution">
    <text evidence="3">The sequence shown here is derived from an EMBL/GenBank/DDBJ whole genome shotgun (WGS) entry which is preliminary data.</text>
</comment>
<organism evidence="3 4">
    <name type="scientific">Bradyrhizobium huanghuaihaiense</name>
    <dbReference type="NCBI Taxonomy" id="990078"/>
    <lineage>
        <taxon>Bacteria</taxon>
        <taxon>Pseudomonadati</taxon>
        <taxon>Pseudomonadota</taxon>
        <taxon>Alphaproteobacteria</taxon>
        <taxon>Hyphomicrobiales</taxon>
        <taxon>Nitrobacteraceae</taxon>
        <taxon>Bradyrhizobium</taxon>
    </lineage>
</organism>
<evidence type="ECO:0000313" key="3">
    <source>
        <dbReference type="EMBL" id="TWI64967.1"/>
    </source>
</evidence>
<dbReference type="Gene3D" id="3.40.390.10">
    <property type="entry name" value="Collagenase (Catalytic Domain)"/>
    <property type="match status" value="1"/>
</dbReference>
<dbReference type="GO" id="GO:0004222">
    <property type="term" value="F:metalloendopeptidase activity"/>
    <property type="evidence" value="ECO:0007669"/>
    <property type="project" value="UniProtKB-UniRule"/>
</dbReference>
<dbReference type="InterPro" id="IPR006026">
    <property type="entry name" value="Peptidase_Metallo"/>
</dbReference>
<dbReference type="PROSITE" id="PS51864">
    <property type="entry name" value="ASTACIN"/>
    <property type="match status" value="1"/>
</dbReference>
<feature type="binding site" evidence="1">
    <location>
        <position position="161"/>
    </location>
    <ligand>
        <name>Zn(2+)</name>
        <dbReference type="ChEBI" id="CHEBI:29105"/>
        <note>catalytic</note>
    </ligand>
</feature>
<dbReference type="RefSeq" id="WP_145831873.1">
    <property type="nucleotide sequence ID" value="NZ_VLLA01000016.1"/>
</dbReference>
<dbReference type="SUPFAM" id="SSF55486">
    <property type="entry name" value="Metalloproteases ('zincins'), catalytic domain"/>
    <property type="match status" value="1"/>
</dbReference>